<evidence type="ECO:0000256" key="5">
    <source>
        <dbReference type="ARBA" id="ARBA00023295"/>
    </source>
</evidence>
<keyword evidence="5" id="KW-0326">Glycosidase</keyword>
<dbReference type="EMBL" id="FRFD01000006">
    <property type="protein sequence ID" value="SHO49260.1"/>
    <property type="molecule type" value="Genomic_DNA"/>
</dbReference>
<evidence type="ECO:0000256" key="4">
    <source>
        <dbReference type="ARBA" id="ARBA00022801"/>
    </source>
</evidence>
<dbReference type="InterPro" id="IPR025705">
    <property type="entry name" value="Beta_hexosaminidase_sua/sub"/>
</dbReference>
<dbReference type="GO" id="GO:0030203">
    <property type="term" value="P:glycosaminoglycan metabolic process"/>
    <property type="evidence" value="ECO:0007669"/>
    <property type="project" value="TreeGrafter"/>
</dbReference>
<dbReference type="PRINTS" id="PR00738">
    <property type="entry name" value="GLHYDRLASE20"/>
</dbReference>
<sequence length="606" mass="69717">MYILPVPRQWEEKEGLFLLDYRCRIAVEATVTEHIYYYAKLLQEDLEKQLGYAPAISRGESSAGDILLGINSSLLEEEYHLNICREGIYLVSGSEKGLLYGIQTLRQMVSQAGALLPCCEIKDYPGITNRGYYFDVTRGRIPTMESLKALADKLSYYKMNQLQLYIEHSYLFRNQSEVWRDDTPLTAEDILELDAYCRRLNIELVPSVSTFGHLYKVLKTKTYGVYCEAPEQTKEEFSFHDRMHHHTLDVSNEGSIEFAKKQIEEFLPLFTSEHFNICADETFDLGKGKSRELAENKGIQRLYLEFVKELCEFVIEKGKRPMFWGDIIAGFPEAIRELPKEVICLNWGYAPEQREDETKVLFDAGAVQYVCPGVGGWNQFINLIESSYKNITRMCSYAHKYQALGVLNTDWGDFGHINHPEFSTTGLIYGAAFSWNREQLEFLDINRQISCIEYGDSSGKFVDRIAVSAPKSVFDWWHVVMYKEYGNTEFATEETVTKASAANEELSNLKRKLYAGLTSMKPEKRGLIKAYLVAVDGMILFNNIGASIAHGKYKVAGEAKKGLAAELEYWFYDYKEVWRTVSRESELYRVQEIVIWYADLLRTLDC</sequence>
<feature type="domain" description="Glycoside hydrolase family 20 catalytic" evidence="7">
    <location>
        <begin position="130"/>
        <end position="369"/>
    </location>
</feature>
<feature type="active site" description="Proton donor" evidence="6">
    <location>
        <position position="281"/>
    </location>
</feature>
<evidence type="ECO:0000313" key="10">
    <source>
        <dbReference type="Proteomes" id="UP000184612"/>
    </source>
</evidence>
<dbReference type="RefSeq" id="WP_073588919.1">
    <property type="nucleotide sequence ID" value="NZ_FRFD01000006.1"/>
</dbReference>
<dbReference type="GO" id="GO:0004563">
    <property type="term" value="F:beta-N-acetylhexosaminidase activity"/>
    <property type="evidence" value="ECO:0007669"/>
    <property type="project" value="UniProtKB-EC"/>
</dbReference>
<evidence type="ECO:0000259" key="8">
    <source>
        <dbReference type="Pfam" id="PF02838"/>
    </source>
</evidence>
<organism evidence="9 10">
    <name type="scientific">Anaerocolumna xylanovorans DSM 12503</name>
    <dbReference type="NCBI Taxonomy" id="1121345"/>
    <lineage>
        <taxon>Bacteria</taxon>
        <taxon>Bacillati</taxon>
        <taxon>Bacillota</taxon>
        <taxon>Clostridia</taxon>
        <taxon>Lachnospirales</taxon>
        <taxon>Lachnospiraceae</taxon>
        <taxon>Anaerocolumna</taxon>
    </lineage>
</organism>
<dbReference type="GO" id="GO:0016020">
    <property type="term" value="C:membrane"/>
    <property type="evidence" value="ECO:0007669"/>
    <property type="project" value="TreeGrafter"/>
</dbReference>
<evidence type="ECO:0000256" key="3">
    <source>
        <dbReference type="ARBA" id="ARBA00012663"/>
    </source>
</evidence>
<dbReference type="STRING" id="1121345.SAMN02745217_02222"/>
<comment type="catalytic activity">
    <reaction evidence="1">
        <text>Hydrolysis of terminal non-reducing N-acetyl-D-hexosamine residues in N-acetyl-beta-D-hexosaminides.</text>
        <dbReference type="EC" id="3.2.1.52"/>
    </reaction>
</comment>
<dbReference type="InterPro" id="IPR029018">
    <property type="entry name" value="Hex-like_dom2"/>
</dbReference>
<gene>
    <name evidence="9" type="ORF">SAMN02745217_02222</name>
</gene>
<evidence type="ECO:0000313" key="9">
    <source>
        <dbReference type="EMBL" id="SHO49260.1"/>
    </source>
</evidence>
<name>A0A1M7Y9G6_9FIRM</name>
<keyword evidence="10" id="KW-1185">Reference proteome</keyword>
<dbReference type="Pfam" id="PF02838">
    <property type="entry name" value="Glyco_hydro_20b"/>
    <property type="match status" value="1"/>
</dbReference>
<dbReference type="GO" id="GO:0005975">
    <property type="term" value="P:carbohydrate metabolic process"/>
    <property type="evidence" value="ECO:0007669"/>
    <property type="project" value="InterPro"/>
</dbReference>
<dbReference type="Proteomes" id="UP000184612">
    <property type="component" value="Unassembled WGS sequence"/>
</dbReference>
<evidence type="ECO:0000259" key="7">
    <source>
        <dbReference type="Pfam" id="PF00728"/>
    </source>
</evidence>
<reference evidence="9 10" key="1">
    <citation type="submission" date="2016-12" db="EMBL/GenBank/DDBJ databases">
        <authorList>
            <person name="Song W.-J."/>
            <person name="Kurnit D.M."/>
        </authorList>
    </citation>
    <scope>NUCLEOTIDE SEQUENCE [LARGE SCALE GENOMIC DNA]</scope>
    <source>
        <strain evidence="9 10">DSM 12503</strain>
    </source>
</reference>
<dbReference type="EC" id="3.2.1.52" evidence="3"/>
<dbReference type="OrthoDB" id="9763537at2"/>
<dbReference type="InterPro" id="IPR015882">
    <property type="entry name" value="HEX_bac_N"/>
</dbReference>
<keyword evidence="4 9" id="KW-0378">Hydrolase</keyword>
<evidence type="ECO:0000256" key="1">
    <source>
        <dbReference type="ARBA" id="ARBA00001231"/>
    </source>
</evidence>
<evidence type="ECO:0000256" key="6">
    <source>
        <dbReference type="PIRSR" id="PIRSR625705-1"/>
    </source>
</evidence>
<dbReference type="PANTHER" id="PTHR22600:SF57">
    <property type="entry name" value="BETA-N-ACETYLHEXOSAMINIDASE"/>
    <property type="match status" value="1"/>
</dbReference>
<dbReference type="Pfam" id="PF00728">
    <property type="entry name" value="Glyco_hydro_20"/>
    <property type="match status" value="1"/>
</dbReference>
<dbReference type="AlphaFoldDB" id="A0A1M7Y9G6"/>
<comment type="similarity">
    <text evidence="2">Belongs to the glycosyl hydrolase 20 family.</text>
</comment>
<dbReference type="Gene3D" id="3.20.20.80">
    <property type="entry name" value="Glycosidases"/>
    <property type="match status" value="1"/>
</dbReference>
<dbReference type="SUPFAM" id="SSF55545">
    <property type="entry name" value="beta-N-acetylhexosaminidase-like domain"/>
    <property type="match status" value="1"/>
</dbReference>
<dbReference type="PANTHER" id="PTHR22600">
    <property type="entry name" value="BETA-HEXOSAMINIDASE"/>
    <property type="match status" value="1"/>
</dbReference>
<dbReference type="Gene3D" id="3.30.379.10">
    <property type="entry name" value="Chitobiase/beta-hexosaminidase domain 2-like"/>
    <property type="match status" value="1"/>
</dbReference>
<protein>
    <recommendedName>
        <fullName evidence="3">beta-N-acetylhexosaminidase</fullName>
        <ecNumber evidence="3">3.2.1.52</ecNumber>
    </recommendedName>
</protein>
<dbReference type="SUPFAM" id="SSF51445">
    <property type="entry name" value="(Trans)glycosidases"/>
    <property type="match status" value="1"/>
</dbReference>
<feature type="domain" description="Beta-hexosaminidase bacterial type N-terminal" evidence="8">
    <location>
        <begin position="2"/>
        <end position="124"/>
    </location>
</feature>
<dbReference type="CDD" id="cd06565">
    <property type="entry name" value="GH20_GcnA-like"/>
    <property type="match status" value="1"/>
</dbReference>
<proteinExistence type="inferred from homology"/>
<dbReference type="InterPro" id="IPR017853">
    <property type="entry name" value="GH"/>
</dbReference>
<accession>A0A1M7Y9G6</accession>
<dbReference type="InterPro" id="IPR015883">
    <property type="entry name" value="Glyco_hydro_20_cat"/>
</dbReference>
<evidence type="ECO:0000256" key="2">
    <source>
        <dbReference type="ARBA" id="ARBA00006285"/>
    </source>
</evidence>